<feature type="region of interest" description="Disordered" evidence="1">
    <location>
        <begin position="302"/>
        <end position="325"/>
    </location>
</feature>
<name>A0A9Q3J4R8_9BASI</name>
<keyword evidence="3" id="KW-1185">Reference proteome</keyword>
<gene>
    <name evidence="2" type="ORF">O181_095010</name>
</gene>
<feature type="compositionally biased region" description="Polar residues" evidence="1">
    <location>
        <begin position="302"/>
        <end position="314"/>
    </location>
</feature>
<comment type="caution">
    <text evidence="2">The sequence shown here is derived from an EMBL/GenBank/DDBJ whole genome shotgun (WGS) entry which is preliminary data.</text>
</comment>
<organism evidence="2 3">
    <name type="scientific">Austropuccinia psidii MF-1</name>
    <dbReference type="NCBI Taxonomy" id="1389203"/>
    <lineage>
        <taxon>Eukaryota</taxon>
        <taxon>Fungi</taxon>
        <taxon>Dikarya</taxon>
        <taxon>Basidiomycota</taxon>
        <taxon>Pucciniomycotina</taxon>
        <taxon>Pucciniomycetes</taxon>
        <taxon>Pucciniales</taxon>
        <taxon>Sphaerophragmiaceae</taxon>
        <taxon>Austropuccinia</taxon>
    </lineage>
</organism>
<dbReference type="EMBL" id="AVOT02062220">
    <property type="protein sequence ID" value="MBW0555295.1"/>
    <property type="molecule type" value="Genomic_DNA"/>
</dbReference>
<evidence type="ECO:0000256" key="1">
    <source>
        <dbReference type="SAM" id="MobiDB-lite"/>
    </source>
</evidence>
<dbReference type="AlphaFoldDB" id="A0A9Q3J4R8"/>
<evidence type="ECO:0000313" key="2">
    <source>
        <dbReference type="EMBL" id="MBW0555295.1"/>
    </source>
</evidence>
<reference evidence="2" key="1">
    <citation type="submission" date="2021-03" db="EMBL/GenBank/DDBJ databases">
        <title>Draft genome sequence of rust myrtle Austropuccinia psidii MF-1, a brazilian biotype.</title>
        <authorList>
            <person name="Quecine M.C."/>
            <person name="Pachon D.M.R."/>
            <person name="Bonatelli M.L."/>
            <person name="Correr F.H."/>
            <person name="Franceschini L.M."/>
            <person name="Leite T.F."/>
            <person name="Margarido G.R.A."/>
            <person name="Almeida C.A."/>
            <person name="Ferrarezi J.A."/>
            <person name="Labate C.A."/>
        </authorList>
    </citation>
    <scope>NUCLEOTIDE SEQUENCE</scope>
    <source>
        <strain evidence="2">MF-1</strain>
    </source>
</reference>
<protein>
    <submittedName>
        <fullName evidence="2">Uncharacterized protein</fullName>
    </submittedName>
</protein>
<accession>A0A9Q3J4R8</accession>
<dbReference type="Proteomes" id="UP000765509">
    <property type="component" value="Unassembled WGS sequence"/>
</dbReference>
<evidence type="ECO:0000313" key="3">
    <source>
        <dbReference type="Proteomes" id="UP000765509"/>
    </source>
</evidence>
<proteinExistence type="predicted"/>
<sequence length="340" mass="38505">MNFAACIKHLAEIKLPKYPPALNSTTPLDTPPHWHNLSYFEFHSSVLAPFYNSEPILKYSEQKSSPALKPLDLDDDSIKDPNEQFSPTTPSIYKSVTLNGIDTFSSIDSTYSETPHCELTSSHDKLYDHYIKDLNESFSPTTPRIYESVTLNSIDESVTPNSIDESVTLNIIDSFSSSTLWLFNSESTLEYLVQTSSPILKSSIDDSIDRSLFHIPDIITSPIALKNDSPESLKRPFPAYCSPTQRFSPFCLSLSPVFPLDSHFKFFASGRRIIKIEDTGTEVDELDPVPYAMALPVVQSTSQPACNTSPQMNHQKMKKRKQTQPWKKYPLWTQKKICYK</sequence>